<dbReference type="PANTHER" id="PTHR30409:SF1">
    <property type="entry name" value="CARBAMATE KINASE-RELATED"/>
    <property type="match status" value="1"/>
</dbReference>
<dbReference type="InterPro" id="IPR036393">
    <property type="entry name" value="AceGlu_kinase-like_sf"/>
</dbReference>
<feature type="domain" description="Aspartate/glutamate/uridylate kinase" evidence="6">
    <location>
        <begin position="2"/>
        <end position="279"/>
    </location>
</feature>
<dbReference type="EMBL" id="DWUQ01000066">
    <property type="protein sequence ID" value="HJD44063.1"/>
    <property type="molecule type" value="Genomic_DNA"/>
</dbReference>
<dbReference type="NCBIfam" id="NF009007">
    <property type="entry name" value="PRK12352.1"/>
    <property type="match status" value="1"/>
</dbReference>
<comment type="caution">
    <text evidence="7">The sequence shown here is derived from an EMBL/GenBank/DDBJ whole genome shotgun (WGS) entry which is preliminary data.</text>
</comment>
<dbReference type="FunFam" id="3.40.1160.10:FF:000007">
    <property type="entry name" value="Carbamate kinase"/>
    <property type="match status" value="1"/>
</dbReference>
<accession>A0A9D2RJB3</accession>
<evidence type="ECO:0000256" key="1">
    <source>
        <dbReference type="ARBA" id="ARBA00011066"/>
    </source>
</evidence>
<protein>
    <recommendedName>
        <fullName evidence="4 5">Carbamate kinase</fullName>
    </recommendedName>
</protein>
<dbReference type="GO" id="GO:0019546">
    <property type="term" value="P:L-arginine deiminase pathway"/>
    <property type="evidence" value="ECO:0007669"/>
    <property type="project" value="TreeGrafter"/>
</dbReference>
<comment type="similarity">
    <text evidence="1 5">Belongs to the carbamate kinase family.</text>
</comment>
<proteinExistence type="inferred from homology"/>
<gene>
    <name evidence="7" type="primary">arcC</name>
    <name evidence="7" type="ORF">H9906_03435</name>
</gene>
<dbReference type="Proteomes" id="UP000823889">
    <property type="component" value="Unassembled WGS sequence"/>
</dbReference>
<keyword evidence="3 5" id="KW-0418">Kinase</keyword>
<reference evidence="7" key="1">
    <citation type="journal article" date="2021" name="PeerJ">
        <title>Extensive microbial diversity within the chicken gut microbiome revealed by metagenomics and culture.</title>
        <authorList>
            <person name="Gilroy R."/>
            <person name="Ravi A."/>
            <person name="Getino M."/>
            <person name="Pursley I."/>
            <person name="Horton D.L."/>
            <person name="Alikhan N.F."/>
            <person name="Baker D."/>
            <person name="Gharbi K."/>
            <person name="Hall N."/>
            <person name="Watson M."/>
            <person name="Adriaenssens E.M."/>
            <person name="Foster-Nyarko E."/>
            <person name="Jarju S."/>
            <person name="Secka A."/>
            <person name="Antonio M."/>
            <person name="Oren A."/>
            <person name="Chaudhuri R.R."/>
            <person name="La Ragione R."/>
            <person name="Hildebrand F."/>
            <person name="Pallen M.J."/>
        </authorList>
    </citation>
    <scope>NUCLEOTIDE SEQUENCE</scope>
    <source>
        <strain evidence="7">9264</strain>
    </source>
</reference>
<dbReference type="GO" id="GO:0005829">
    <property type="term" value="C:cytosol"/>
    <property type="evidence" value="ECO:0007669"/>
    <property type="project" value="TreeGrafter"/>
</dbReference>
<dbReference type="InterPro" id="IPR001048">
    <property type="entry name" value="Asp/Glu/Uridylate_kinase"/>
</dbReference>
<dbReference type="PIRSF" id="PIRSF000723">
    <property type="entry name" value="Carbamate_kin"/>
    <property type="match status" value="1"/>
</dbReference>
<dbReference type="AlphaFoldDB" id="A0A9D2RJB3"/>
<dbReference type="Pfam" id="PF00696">
    <property type="entry name" value="AA_kinase"/>
    <property type="match status" value="1"/>
</dbReference>
<dbReference type="NCBIfam" id="TIGR00746">
    <property type="entry name" value="arcC"/>
    <property type="match status" value="1"/>
</dbReference>
<dbReference type="PRINTS" id="PR01469">
    <property type="entry name" value="CARBMTKINASE"/>
</dbReference>
<dbReference type="SUPFAM" id="SSF53633">
    <property type="entry name" value="Carbamate kinase-like"/>
    <property type="match status" value="1"/>
</dbReference>
<evidence type="ECO:0000256" key="2">
    <source>
        <dbReference type="ARBA" id="ARBA00022679"/>
    </source>
</evidence>
<dbReference type="GO" id="GO:0008804">
    <property type="term" value="F:carbamate kinase activity"/>
    <property type="evidence" value="ECO:0007669"/>
    <property type="project" value="UniProtKB-UniRule"/>
</dbReference>
<keyword evidence="2 5" id="KW-0808">Transferase</keyword>
<evidence type="ECO:0000256" key="5">
    <source>
        <dbReference type="PIRNR" id="PIRNR000723"/>
    </source>
</evidence>
<evidence type="ECO:0000259" key="6">
    <source>
        <dbReference type="Pfam" id="PF00696"/>
    </source>
</evidence>
<evidence type="ECO:0000256" key="4">
    <source>
        <dbReference type="NCBIfam" id="TIGR00746"/>
    </source>
</evidence>
<dbReference type="PANTHER" id="PTHR30409">
    <property type="entry name" value="CARBAMATE KINASE"/>
    <property type="match status" value="1"/>
</dbReference>
<sequence>MGGNALIQDPKKVSMADQRDSVQKMIGCIADMIEDGWRVVLTHGNGPQVGFALLKSEHARDIVPLVPLDYAVSETQGTIGYTIQQVLNNELRRRGIQRNIVTLITQVEVDANDPAFSQPNKPIGAFMSAAEAQERHQQDGWSIMEDSNRGWRRCVASPKPQFIHEAATIEQLLNAGSLVIACGGGGIPVVENADGSLQGIEAVIDKDFASSLLAQQLKADLFMIPTGVEKVALNFGQEDQQWLDDVDVATLKTYLEQQQFGSGSMKPKVEAVIGFLENQPQAKALITSPYVIAEALQHQNGTWVRAQD</sequence>
<evidence type="ECO:0000313" key="7">
    <source>
        <dbReference type="EMBL" id="HJD44063.1"/>
    </source>
</evidence>
<evidence type="ECO:0000313" key="8">
    <source>
        <dbReference type="Proteomes" id="UP000823889"/>
    </source>
</evidence>
<name>A0A9D2RJB3_9BURK</name>
<reference evidence="7" key="2">
    <citation type="submission" date="2021-04" db="EMBL/GenBank/DDBJ databases">
        <authorList>
            <person name="Gilroy R."/>
        </authorList>
    </citation>
    <scope>NUCLEOTIDE SEQUENCE</scope>
    <source>
        <strain evidence="7">9264</strain>
    </source>
</reference>
<organism evidence="7 8">
    <name type="scientific">Candidatus Paenalcaligenes intestinipullorum</name>
    <dbReference type="NCBI Taxonomy" id="2838718"/>
    <lineage>
        <taxon>Bacteria</taxon>
        <taxon>Pseudomonadati</taxon>
        <taxon>Pseudomonadota</taxon>
        <taxon>Betaproteobacteria</taxon>
        <taxon>Burkholderiales</taxon>
        <taxon>Alcaligenaceae</taxon>
        <taxon>Paenalcaligenes</taxon>
    </lineage>
</organism>
<dbReference type="Gene3D" id="3.40.1160.10">
    <property type="entry name" value="Acetylglutamate kinase-like"/>
    <property type="match status" value="1"/>
</dbReference>
<evidence type="ECO:0000256" key="3">
    <source>
        <dbReference type="ARBA" id="ARBA00022777"/>
    </source>
</evidence>
<dbReference type="InterPro" id="IPR003964">
    <property type="entry name" value="Carb_kinase"/>
</dbReference>
<dbReference type="CDD" id="cd04235">
    <property type="entry name" value="AAK_CK"/>
    <property type="match status" value="1"/>
</dbReference>